<name>A0A2H3CH99_ARMGA</name>
<gene>
    <name evidence="1" type="ORF">ARMGADRAFT_949310</name>
</gene>
<feature type="non-terminal residue" evidence="1">
    <location>
        <position position="1"/>
    </location>
</feature>
<dbReference type="Proteomes" id="UP000217790">
    <property type="component" value="Unassembled WGS sequence"/>
</dbReference>
<organism evidence="1 2">
    <name type="scientific">Armillaria gallica</name>
    <name type="common">Bulbous honey fungus</name>
    <name type="synonym">Armillaria bulbosa</name>
    <dbReference type="NCBI Taxonomy" id="47427"/>
    <lineage>
        <taxon>Eukaryota</taxon>
        <taxon>Fungi</taxon>
        <taxon>Dikarya</taxon>
        <taxon>Basidiomycota</taxon>
        <taxon>Agaricomycotina</taxon>
        <taxon>Agaricomycetes</taxon>
        <taxon>Agaricomycetidae</taxon>
        <taxon>Agaricales</taxon>
        <taxon>Marasmiineae</taxon>
        <taxon>Physalacriaceae</taxon>
        <taxon>Armillaria</taxon>
    </lineage>
</organism>
<keyword evidence="2" id="KW-1185">Reference proteome</keyword>
<dbReference type="OrthoDB" id="3262464at2759"/>
<dbReference type="InParanoid" id="A0A2H3CH99"/>
<protein>
    <submittedName>
        <fullName evidence="1">Uncharacterized protein</fullName>
    </submittedName>
</protein>
<sequence>SVPCEHVFLLKKKTATVRCNWIAADLMEALQMIKYAFKCGLSLNFTSGMAKDEKTALEATMAAEENVLKDVVAYIELLCSEK</sequence>
<dbReference type="OMA" id="WIAADLM"/>
<dbReference type="AlphaFoldDB" id="A0A2H3CH99"/>
<proteinExistence type="predicted"/>
<reference evidence="2" key="1">
    <citation type="journal article" date="2017" name="Nat. Ecol. Evol.">
        <title>Genome expansion and lineage-specific genetic innovations in the forest pathogenic fungi Armillaria.</title>
        <authorList>
            <person name="Sipos G."/>
            <person name="Prasanna A.N."/>
            <person name="Walter M.C."/>
            <person name="O'Connor E."/>
            <person name="Balint B."/>
            <person name="Krizsan K."/>
            <person name="Kiss B."/>
            <person name="Hess J."/>
            <person name="Varga T."/>
            <person name="Slot J."/>
            <person name="Riley R."/>
            <person name="Boka B."/>
            <person name="Rigling D."/>
            <person name="Barry K."/>
            <person name="Lee J."/>
            <person name="Mihaltcheva S."/>
            <person name="LaButti K."/>
            <person name="Lipzen A."/>
            <person name="Waldron R."/>
            <person name="Moloney N.M."/>
            <person name="Sperisen C."/>
            <person name="Kredics L."/>
            <person name="Vagvoelgyi C."/>
            <person name="Patrignani A."/>
            <person name="Fitzpatrick D."/>
            <person name="Nagy I."/>
            <person name="Doyle S."/>
            <person name="Anderson J.B."/>
            <person name="Grigoriev I.V."/>
            <person name="Gueldener U."/>
            <person name="Muensterkoetter M."/>
            <person name="Nagy L.G."/>
        </authorList>
    </citation>
    <scope>NUCLEOTIDE SEQUENCE [LARGE SCALE GENOMIC DNA]</scope>
    <source>
        <strain evidence="2">Ar21-2</strain>
    </source>
</reference>
<evidence type="ECO:0000313" key="2">
    <source>
        <dbReference type="Proteomes" id="UP000217790"/>
    </source>
</evidence>
<accession>A0A2H3CH99</accession>
<evidence type="ECO:0000313" key="1">
    <source>
        <dbReference type="EMBL" id="PBK80724.1"/>
    </source>
</evidence>
<dbReference type="EMBL" id="KZ293741">
    <property type="protein sequence ID" value="PBK80724.1"/>
    <property type="molecule type" value="Genomic_DNA"/>
</dbReference>